<evidence type="ECO:0000313" key="3">
    <source>
        <dbReference type="Proteomes" id="UP000253769"/>
    </source>
</evidence>
<dbReference type="EMBL" id="QQOH01000002">
    <property type="protein sequence ID" value="RDE22647.1"/>
    <property type="molecule type" value="Genomic_DNA"/>
</dbReference>
<dbReference type="InterPro" id="IPR054180">
    <property type="entry name" value="H-NS-like_N"/>
</dbReference>
<keyword evidence="3" id="KW-1185">Reference proteome</keyword>
<reference evidence="2 3" key="1">
    <citation type="submission" date="2018-07" db="EMBL/GenBank/DDBJ databases">
        <title>Motiliproteus coralliicola sp. nov., a bacterium isolated from Coral.</title>
        <authorList>
            <person name="Wang G."/>
        </authorList>
    </citation>
    <scope>NUCLEOTIDE SEQUENCE [LARGE SCALE GENOMIC DNA]</scope>
    <source>
        <strain evidence="2 3">C34</strain>
    </source>
</reference>
<accession>A0A369WLV2</accession>
<feature type="domain" description="DNA-binding protein H-NS-like N-terminal" evidence="1">
    <location>
        <begin position="7"/>
        <end position="72"/>
    </location>
</feature>
<dbReference type="OrthoDB" id="9975276at2"/>
<dbReference type="InterPro" id="IPR027454">
    <property type="entry name" value="Histone_HNS_N"/>
</dbReference>
<evidence type="ECO:0000259" key="1">
    <source>
        <dbReference type="Pfam" id="PF22470"/>
    </source>
</evidence>
<dbReference type="RefSeq" id="WP_114695280.1">
    <property type="nucleotide sequence ID" value="NZ_QQOH01000002.1"/>
</dbReference>
<proteinExistence type="predicted"/>
<dbReference type="Gene3D" id="1.10.287.1050">
    <property type="entry name" value="H-NS histone-like proteins"/>
    <property type="match status" value="1"/>
</dbReference>
<dbReference type="Pfam" id="PF22470">
    <property type="entry name" value="Histone_HNS_N"/>
    <property type="match status" value="1"/>
</dbReference>
<dbReference type="GO" id="GO:0046983">
    <property type="term" value="F:protein dimerization activity"/>
    <property type="evidence" value="ECO:0007669"/>
    <property type="project" value="InterPro"/>
</dbReference>
<sequence>MQSKIDLTDIELLREASKQLTSDQLITAQQWIEGLIQERHDNQNQRIGDRNLKQMRGLMAKAGISWDEFQKAL</sequence>
<gene>
    <name evidence="2" type="ORF">DV711_08670</name>
</gene>
<name>A0A369WLV2_9GAMM</name>
<comment type="caution">
    <text evidence="2">The sequence shown here is derived from an EMBL/GenBank/DDBJ whole genome shotgun (WGS) entry which is preliminary data.</text>
</comment>
<dbReference type="AlphaFoldDB" id="A0A369WLV2"/>
<dbReference type="Proteomes" id="UP000253769">
    <property type="component" value="Unassembled WGS sequence"/>
</dbReference>
<evidence type="ECO:0000313" key="2">
    <source>
        <dbReference type="EMBL" id="RDE22647.1"/>
    </source>
</evidence>
<organism evidence="2 3">
    <name type="scientific">Motiliproteus coralliicola</name>
    <dbReference type="NCBI Taxonomy" id="2283196"/>
    <lineage>
        <taxon>Bacteria</taxon>
        <taxon>Pseudomonadati</taxon>
        <taxon>Pseudomonadota</taxon>
        <taxon>Gammaproteobacteria</taxon>
        <taxon>Oceanospirillales</taxon>
        <taxon>Oceanospirillaceae</taxon>
        <taxon>Motiliproteus</taxon>
    </lineage>
</organism>
<protein>
    <recommendedName>
        <fullName evidence="1">DNA-binding protein H-NS-like N-terminal domain-containing protein</fullName>
    </recommendedName>
</protein>